<dbReference type="Pfam" id="PF15428">
    <property type="entry name" value="Imm26"/>
    <property type="match status" value="1"/>
</dbReference>
<evidence type="ECO:0000313" key="2">
    <source>
        <dbReference type="Proteomes" id="UP000297739"/>
    </source>
</evidence>
<dbReference type="InterPro" id="IPR029278">
    <property type="entry name" value="Imm26"/>
</dbReference>
<organism evidence="1 2">
    <name type="scientific">Hymenobacter elongatus</name>
    <dbReference type="NCBI Taxonomy" id="877208"/>
    <lineage>
        <taxon>Bacteria</taxon>
        <taxon>Pseudomonadati</taxon>
        <taxon>Bacteroidota</taxon>
        <taxon>Cytophagia</taxon>
        <taxon>Cytophagales</taxon>
        <taxon>Hymenobacteraceae</taxon>
        <taxon>Hymenobacter</taxon>
    </lineage>
</organism>
<evidence type="ECO:0008006" key="3">
    <source>
        <dbReference type="Google" id="ProtNLM"/>
    </source>
</evidence>
<name>A0A4Z0PPH3_9BACT</name>
<keyword evidence="2" id="KW-1185">Reference proteome</keyword>
<dbReference type="Proteomes" id="UP000297739">
    <property type="component" value="Unassembled WGS sequence"/>
</dbReference>
<protein>
    <recommendedName>
        <fullName evidence="3">Immunity protein 26</fullName>
    </recommendedName>
</protein>
<proteinExistence type="predicted"/>
<evidence type="ECO:0000313" key="1">
    <source>
        <dbReference type="EMBL" id="TGE18566.1"/>
    </source>
</evidence>
<accession>A0A4Z0PPH3</accession>
<dbReference type="EMBL" id="SRLD01000006">
    <property type="protein sequence ID" value="TGE18566.1"/>
    <property type="molecule type" value="Genomic_DNA"/>
</dbReference>
<dbReference type="AlphaFoldDB" id="A0A4Z0PPH3"/>
<gene>
    <name evidence="1" type="ORF">E5J99_04485</name>
</gene>
<reference evidence="1 2" key="1">
    <citation type="submission" date="2019-04" db="EMBL/GenBank/DDBJ databases">
        <authorList>
            <person name="Feng G."/>
            <person name="Zhang J."/>
            <person name="Zhu H."/>
        </authorList>
    </citation>
    <scope>NUCLEOTIDE SEQUENCE [LARGE SCALE GENOMIC DNA]</scope>
    <source>
        <strain evidence="1 2">JCM 17223</strain>
    </source>
</reference>
<comment type="caution">
    <text evidence="1">The sequence shown here is derived from an EMBL/GenBank/DDBJ whole genome shotgun (WGS) entry which is preliminary data.</text>
</comment>
<sequence>MNSLPSQILVRYKPFYMTTFELTNNQRKYFGLDPIESHWDRVIFKGDTYRPESILYYDKDTIKRHIISTDNKYSELHYNELTSDRTILLPKTDKGKGKKLSASVLEQRQPLGIYLSVSNGDLTIGSYNTQTTFFSNRWVSEIQSEKSISELVSDFIEQSPDNHLKEIELFKNAKRKNIKFKTGDYFCFKLSRTSYGFGRILLDVNKIRKSKLIESHHGLSLLMGPPVIIELFVYKSNIKKVDIAILDKQPKLPADVMMDNLFLYGEYEIIGHRQIKDEEFDFPISYGRSIDQRKIVFLQWGLIHKELPQDIYQKYIFTEETQVGQNPYEYYSIGFRPHYDTYEIIKTLNNNGVYDFANSKHYKAKWDLRNPKNKDVKNELFKVFGLDSNKSYFDNSKLTATKLPNEIIKQL</sequence>